<dbReference type="Proteomes" id="UP000516314">
    <property type="component" value="Chromosome 4"/>
</dbReference>
<evidence type="ECO:0000259" key="1">
    <source>
        <dbReference type="Pfam" id="PF09331"/>
    </source>
</evidence>
<gene>
    <name evidence="2" type="ORF">AT9943_LOCUS14855</name>
</gene>
<protein>
    <submittedName>
        <fullName evidence="2">(thale cress) hypothetical protein</fullName>
    </submittedName>
</protein>
<dbReference type="EMBL" id="LR881469">
    <property type="protein sequence ID" value="CAD5327142.1"/>
    <property type="molecule type" value="Genomic_DNA"/>
</dbReference>
<name>A0A7G2EW35_ARATH</name>
<dbReference type="PANTHER" id="PTHR48449:SF1">
    <property type="entry name" value="DUF1985 DOMAIN-CONTAINING PROTEIN"/>
    <property type="match status" value="1"/>
</dbReference>
<proteinExistence type="predicted"/>
<feature type="domain" description="DUF1985" evidence="1">
    <location>
        <begin position="2"/>
        <end position="146"/>
    </location>
</feature>
<organism evidence="2 3">
    <name type="scientific">Arabidopsis thaliana</name>
    <name type="common">Mouse-ear cress</name>
    <dbReference type="NCBI Taxonomy" id="3702"/>
    <lineage>
        <taxon>Eukaryota</taxon>
        <taxon>Viridiplantae</taxon>
        <taxon>Streptophyta</taxon>
        <taxon>Embryophyta</taxon>
        <taxon>Tracheophyta</taxon>
        <taxon>Spermatophyta</taxon>
        <taxon>Magnoliopsida</taxon>
        <taxon>eudicotyledons</taxon>
        <taxon>Gunneridae</taxon>
        <taxon>Pentapetalae</taxon>
        <taxon>rosids</taxon>
        <taxon>malvids</taxon>
        <taxon>Brassicales</taxon>
        <taxon>Brassicaceae</taxon>
        <taxon>Camelineae</taxon>
        <taxon>Arabidopsis</taxon>
    </lineage>
</organism>
<dbReference type="AlphaFoldDB" id="A0A7G2EW35"/>
<dbReference type="PANTHER" id="PTHR48449">
    <property type="entry name" value="DUF1985 DOMAIN-CONTAINING PROTEIN"/>
    <property type="match status" value="1"/>
</dbReference>
<sequence>MLCRGLYTRKKHEIWFVFAGQPFRFLLREFAILTGLNCGPYPSRRDILKSQQPINLRHPYWNVLIGKEHKVVLIKDIFKWLKTDKLKPKEERMEPWRRLCLAVIVIVEGILICSSQPVKVSKQVIEMVKDLEAFEAYPWGRESFLLTKLDPRYLPNPDDTQTISETSLTSLPPLKTYHNSNIMETELIPGLSISPLLPIDDPPYPNINDYWIDEVEDPTLDYMERVIGKEGASTQTIGYP</sequence>
<dbReference type="Pfam" id="PF09331">
    <property type="entry name" value="DUF1985"/>
    <property type="match status" value="1"/>
</dbReference>
<dbReference type="InterPro" id="IPR015410">
    <property type="entry name" value="DUF1985"/>
</dbReference>
<accession>A0A7G2EW35</accession>
<reference evidence="2 3" key="1">
    <citation type="submission" date="2020-09" db="EMBL/GenBank/DDBJ databases">
        <authorList>
            <person name="Ashkenazy H."/>
        </authorList>
    </citation>
    <scope>NUCLEOTIDE SEQUENCE [LARGE SCALE GENOMIC DNA]</scope>
    <source>
        <strain evidence="3">cv. Cdm-0</strain>
    </source>
</reference>
<evidence type="ECO:0000313" key="2">
    <source>
        <dbReference type="EMBL" id="CAD5327142.1"/>
    </source>
</evidence>
<evidence type="ECO:0000313" key="3">
    <source>
        <dbReference type="Proteomes" id="UP000516314"/>
    </source>
</evidence>